<name>A0A445BJ27_ARAHY</name>
<dbReference type="AlphaFoldDB" id="A0A445BJ27"/>
<proteinExistence type="predicted"/>
<evidence type="ECO:0000313" key="2">
    <source>
        <dbReference type="Proteomes" id="UP000289738"/>
    </source>
</evidence>
<dbReference type="EMBL" id="SDMP01000009">
    <property type="protein sequence ID" value="RYR38683.1"/>
    <property type="molecule type" value="Genomic_DNA"/>
</dbReference>
<comment type="caution">
    <text evidence="1">The sequence shown here is derived from an EMBL/GenBank/DDBJ whole genome shotgun (WGS) entry which is preliminary data.</text>
</comment>
<evidence type="ECO:0000313" key="1">
    <source>
        <dbReference type="EMBL" id="RYR38683.1"/>
    </source>
</evidence>
<gene>
    <name evidence="1" type="ORF">Ahy_A09g043830</name>
</gene>
<dbReference type="Proteomes" id="UP000289738">
    <property type="component" value="Chromosome A09"/>
</dbReference>
<accession>A0A445BJ27</accession>
<organism evidence="1 2">
    <name type="scientific">Arachis hypogaea</name>
    <name type="common">Peanut</name>
    <dbReference type="NCBI Taxonomy" id="3818"/>
    <lineage>
        <taxon>Eukaryota</taxon>
        <taxon>Viridiplantae</taxon>
        <taxon>Streptophyta</taxon>
        <taxon>Embryophyta</taxon>
        <taxon>Tracheophyta</taxon>
        <taxon>Spermatophyta</taxon>
        <taxon>Magnoliopsida</taxon>
        <taxon>eudicotyledons</taxon>
        <taxon>Gunneridae</taxon>
        <taxon>Pentapetalae</taxon>
        <taxon>rosids</taxon>
        <taxon>fabids</taxon>
        <taxon>Fabales</taxon>
        <taxon>Fabaceae</taxon>
        <taxon>Papilionoideae</taxon>
        <taxon>50 kb inversion clade</taxon>
        <taxon>dalbergioids sensu lato</taxon>
        <taxon>Dalbergieae</taxon>
        <taxon>Pterocarpus clade</taxon>
        <taxon>Arachis</taxon>
    </lineage>
</organism>
<protein>
    <submittedName>
        <fullName evidence="1">Uncharacterized protein</fullName>
    </submittedName>
</protein>
<reference evidence="1 2" key="1">
    <citation type="submission" date="2019-01" db="EMBL/GenBank/DDBJ databases">
        <title>Sequencing of cultivated peanut Arachis hypogaea provides insights into genome evolution and oil improvement.</title>
        <authorList>
            <person name="Chen X."/>
        </authorList>
    </citation>
    <scope>NUCLEOTIDE SEQUENCE [LARGE SCALE GENOMIC DNA]</scope>
    <source>
        <strain evidence="2">cv. Fuhuasheng</strain>
        <tissue evidence="1">Leaves</tissue>
    </source>
</reference>
<keyword evidence="2" id="KW-1185">Reference proteome</keyword>
<sequence>MREEIKFTDKDSINVFIRLSTSFAKLQNTIIHKLGVHGIKRVEKLFYRISISICDSFVIESDKNLQVLFHYLRHFSKVRTHELLAKFGDVVATMVDASSSSLVVASTSVPVVAPKIMLALVASPSFAIDLNCVNDR</sequence>